<gene>
    <name evidence="5" type="ORF">PPACK8108_LOCUS5020</name>
</gene>
<dbReference type="AlphaFoldDB" id="A0AAV0API7"/>
<dbReference type="Gene3D" id="6.10.140.1400">
    <property type="match status" value="1"/>
</dbReference>
<evidence type="ECO:0000313" key="6">
    <source>
        <dbReference type="Proteomes" id="UP001153365"/>
    </source>
</evidence>
<keyword evidence="1" id="KW-0596">Phosphopantetheine</keyword>
<evidence type="ECO:0000256" key="4">
    <source>
        <dbReference type="SAM" id="Phobius"/>
    </source>
</evidence>
<protein>
    <submittedName>
        <fullName evidence="5">Uncharacterized protein</fullName>
    </submittedName>
</protein>
<keyword evidence="2" id="KW-0597">Phosphoprotein</keyword>
<organism evidence="5 6">
    <name type="scientific">Phakopsora pachyrhizi</name>
    <name type="common">Asian soybean rust disease fungus</name>
    <dbReference type="NCBI Taxonomy" id="170000"/>
    <lineage>
        <taxon>Eukaryota</taxon>
        <taxon>Fungi</taxon>
        <taxon>Dikarya</taxon>
        <taxon>Basidiomycota</taxon>
        <taxon>Pucciniomycotina</taxon>
        <taxon>Pucciniomycetes</taxon>
        <taxon>Pucciniales</taxon>
        <taxon>Phakopsoraceae</taxon>
        <taxon>Phakopsora</taxon>
    </lineage>
</organism>
<dbReference type="Gene3D" id="3.90.25.70">
    <property type="match status" value="1"/>
</dbReference>
<name>A0AAV0API7_PHAPC</name>
<dbReference type="PANTHER" id="PTHR10982:SF21">
    <property type="entry name" value="FATTY ACID SYNTHASE SUBUNIT BETA"/>
    <property type="match status" value="1"/>
</dbReference>
<dbReference type="SUPFAM" id="SSF52151">
    <property type="entry name" value="FabD/lysophospholipase-like"/>
    <property type="match status" value="1"/>
</dbReference>
<evidence type="ECO:0000256" key="3">
    <source>
        <dbReference type="ARBA" id="ARBA00022679"/>
    </source>
</evidence>
<reference evidence="5" key="1">
    <citation type="submission" date="2022-06" db="EMBL/GenBank/DDBJ databases">
        <authorList>
            <consortium name="SYNGENTA / RWTH Aachen University"/>
        </authorList>
    </citation>
    <scope>NUCLEOTIDE SEQUENCE</scope>
</reference>
<dbReference type="EMBL" id="CALTRL010000975">
    <property type="protein sequence ID" value="CAH7670330.1"/>
    <property type="molecule type" value="Genomic_DNA"/>
</dbReference>
<dbReference type="Proteomes" id="UP001153365">
    <property type="component" value="Unassembled WGS sequence"/>
</dbReference>
<feature type="transmembrane region" description="Helical" evidence="4">
    <location>
        <begin position="74"/>
        <end position="94"/>
    </location>
</feature>
<keyword evidence="4" id="KW-1133">Transmembrane helix</keyword>
<keyword evidence="3" id="KW-0808">Transferase</keyword>
<evidence type="ECO:0000256" key="1">
    <source>
        <dbReference type="ARBA" id="ARBA00022450"/>
    </source>
</evidence>
<keyword evidence="4" id="KW-0472">Membrane</keyword>
<sequence>MPFRAYLSKKLNPAHMNPELLIDKYIPNLTAKPFQISKSYAERIHQQTISPRLEKALKNWVEDRWDLHENQSKLGYVIIVELLALQFASSVLWIHTQDQQFSHDKYKVQRLVEFGPSPTLTGMATRTLKLKFENERDLLPVRR</sequence>
<dbReference type="GO" id="GO:0016740">
    <property type="term" value="F:transferase activity"/>
    <property type="evidence" value="ECO:0007669"/>
    <property type="project" value="UniProtKB-KW"/>
</dbReference>
<dbReference type="PANTHER" id="PTHR10982">
    <property type="entry name" value="MALONYL COA-ACYL CARRIER PROTEIN TRANSACYLASE"/>
    <property type="match status" value="1"/>
</dbReference>
<keyword evidence="4" id="KW-0812">Transmembrane</keyword>
<keyword evidence="6" id="KW-1185">Reference proteome</keyword>
<dbReference type="InterPro" id="IPR050830">
    <property type="entry name" value="Fungal_FAS"/>
</dbReference>
<comment type="caution">
    <text evidence="5">The sequence shown here is derived from an EMBL/GenBank/DDBJ whole genome shotgun (WGS) entry which is preliminary data.</text>
</comment>
<evidence type="ECO:0000313" key="5">
    <source>
        <dbReference type="EMBL" id="CAH7670330.1"/>
    </source>
</evidence>
<accession>A0AAV0API7</accession>
<evidence type="ECO:0000256" key="2">
    <source>
        <dbReference type="ARBA" id="ARBA00022553"/>
    </source>
</evidence>
<dbReference type="InterPro" id="IPR016035">
    <property type="entry name" value="Acyl_Trfase/lysoPLipase"/>
</dbReference>
<proteinExistence type="predicted"/>
<dbReference type="FunFam" id="3.90.25.70:FF:000001">
    <property type="entry name" value="Fatty acid synthase subunit alpha"/>
    <property type="match status" value="1"/>
</dbReference>